<dbReference type="KEGG" id="mon:G8E03_14970"/>
<dbReference type="InterPro" id="IPR006357">
    <property type="entry name" value="HAD-SF_hydro_IIA"/>
</dbReference>
<dbReference type="InterPro" id="IPR023214">
    <property type="entry name" value="HAD_sf"/>
</dbReference>
<dbReference type="CDD" id="cd07525">
    <property type="entry name" value="HAD_like"/>
    <property type="match status" value="1"/>
</dbReference>
<dbReference type="SUPFAM" id="SSF56784">
    <property type="entry name" value="HAD-like"/>
    <property type="match status" value="1"/>
</dbReference>
<dbReference type="GO" id="GO:0005737">
    <property type="term" value="C:cytoplasm"/>
    <property type="evidence" value="ECO:0007669"/>
    <property type="project" value="TreeGrafter"/>
</dbReference>
<dbReference type="InterPro" id="IPR006356">
    <property type="entry name" value="HAD-SF_hydro_IIA_hyp3"/>
</dbReference>
<keyword evidence="1" id="KW-0378">Hydrolase</keyword>
<dbReference type="InterPro" id="IPR036412">
    <property type="entry name" value="HAD-like_sf"/>
</dbReference>
<dbReference type="NCBIfam" id="TIGR01460">
    <property type="entry name" value="HAD-SF-IIA"/>
    <property type="match status" value="1"/>
</dbReference>
<dbReference type="PANTHER" id="PTHR19288">
    <property type="entry name" value="4-NITROPHENYLPHOSPHATASE-RELATED"/>
    <property type="match status" value="1"/>
</dbReference>
<dbReference type="Gene3D" id="3.40.50.1000">
    <property type="entry name" value="HAD superfamily/HAD-like"/>
    <property type="match status" value="2"/>
</dbReference>
<dbReference type="Pfam" id="PF13344">
    <property type="entry name" value="Hydrolase_6"/>
    <property type="match status" value="1"/>
</dbReference>
<evidence type="ECO:0000313" key="1">
    <source>
        <dbReference type="EMBL" id="QIK41951.1"/>
    </source>
</evidence>
<dbReference type="PANTHER" id="PTHR19288:SF90">
    <property type="entry name" value="OS08G0542600 PROTEIN"/>
    <property type="match status" value="1"/>
</dbReference>
<keyword evidence="2" id="KW-1185">Reference proteome</keyword>
<dbReference type="NCBIfam" id="TIGR01459">
    <property type="entry name" value="HAD-SF-IIA-hyp4"/>
    <property type="match status" value="1"/>
</dbReference>
<reference evidence="1 2" key="1">
    <citation type="submission" date="2020-03" db="EMBL/GenBank/DDBJ databases">
        <title>Complete genome sequence of Monaibacterium sp. ALG8 with diverse plasmids.</title>
        <authorList>
            <person name="Sun C."/>
        </authorList>
    </citation>
    <scope>NUCLEOTIDE SEQUENCE [LARGE SCALE GENOMIC DNA]</scope>
    <source>
        <strain evidence="1 2">ALG8</strain>
    </source>
</reference>
<dbReference type="AlphaFoldDB" id="A0A6G7VPK7"/>
<dbReference type="Pfam" id="PF13242">
    <property type="entry name" value="Hydrolase_like"/>
    <property type="match status" value="1"/>
</dbReference>
<evidence type="ECO:0000313" key="2">
    <source>
        <dbReference type="Proteomes" id="UP000500791"/>
    </source>
</evidence>
<dbReference type="Proteomes" id="UP000500791">
    <property type="component" value="Chromosome"/>
</dbReference>
<organism evidence="1 2">
    <name type="scientific">Pontivivens nitratireducens</name>
    <dbReference type="NCBI Taxonomy" id="2758038"/>
    <lineage>
        <taxon>Bacteria</taxon>
        <taxon>Pseudomonadati</taxon>
        <taxon>Pseudomonadota</taxon>
        <taxon>Alphaproteobacteria</taxon>
        <taxon>Rhodobacterales</taxon>
        <taxon>Paracoccaceae</taxon>
        <taxon>Pontivivens</taxon>
    </lineage>
</organism>
<dbReference type="RefSeq" id="WP_166193714.1">
    <property type="nucleotide sequence ID" value="NZ_CP049811.1"/>
</dbReference>
<dbReference type="EMBL" id="CP049811">
    <property type="protein sequence ID" value="QIK41951.1"/>
    <property type="molecule type" value="Genomic_DNA"/>
</dbReference>
<dbReference type="GO" id="GO:0016791">
    <property type="term" value="F:phosphatase activity"/>
    <property type="evidence" value="ECO:0007669"/>
    <property type="project" value="TreeGrafter"/>
</dbReference>
<name>A0A6G7VPK7_9RHOB</name>
<proteinExistence type="predicted"/>
<sequence length="294" mass="31528">MTQIIENLSEISDRYQAVFCDLWGCLHNGVRPFEAAVAALEGFRDGGGTVVLLTNSPRPTPGVIEQLDGLGVSRDLYHAVASSGDAAIDALASGMFGRKVFHIGPARDDGFFAAVSDEEFYHGQDIERVALEDAEGIVCTGLFDDETETPADFREIILYGQNKGLKMLCANPDIFVDRGETRIYCAGAIAQAYEEAGGDARYFGKPHAPVYQLARRRLEAARGEPVADDRILCIGDGINTDIAGGMGEGMDTLFITGGLAAEDTGTVTQPDPDKLAAFLRARKLTPTAAMGFLR</sequence>
<protein>
    <submittedName>
        <fullName evidence="1">TIGR01459 family HAD-type hydrolase</fullName>
    </submittedName>
</protein>
<gene>
    <name evidence="1" type="ORF">G8E03_14970</name>
</gene>
<accession>A0A6G7VPK7</accession>